<dbReference type="AlphaFoldDB" id="A0AAN0RK76"/>
<accession>A0AAN0RK76</accession>
<feature type="transmembrane region" description="Helical" evidence="1">
    <location>
        <begin position="222"/>
        <end position="240"/>
    </location>
</feature>
<evidence type="ECO:0000259" key="2">
    <source>
        <dbReference type="PROSITE" id="PS50943"/>
    </source>
</evidence>
<organism evidence="3 4">
    <name type="scientific">Planktomarina temperata RCA23</name>
    <dbReference type="NCBI Taxonomy" id="666509"/>
    <lineage>
        <taxon>Bacteria</taxon>
        <taxon>Pseudomonadati</taxon>
        <taxon>Pseudomonadota</taxon>
        <taxon>Alphaproteobacteria</taxon>
        <taxon>Rhodobacterales</taxon>
        <taxon>Paracoccaceae</taxon>
        <taxon>Planktomarina</taxon>
    </lineage>
</organism>
<gene>
    <name evidence="3" type="ORF">RCA23_c22090</name>
</gene>
<dbReference type="Pfam" id="PF01381">
    <property type="entry name" value="HTH_3"/>
    <property type="match status" value="1"/>
</dbReference>
<feature type="domain" description="HTH cro/C1-type" evidence="2">
    <location>
        <begin position="17"/>
        <end position="73"/>
    </location>
</feature>
<evidence type="ECO:0000256" key="1">
    <source>
        <dbReference type="SAM" id="Phobius"/>
    </source>
</evidence>
<keyword evidence="1" id="KW-1133">Transmembrane helix</keyword>
<dbReference type="PROSITE" id="PS50943">
    <property type="entry name" value="HTH_CROC1"/>
    <property type="match status" value="1"/>
</dbReference>
<keyword evidence="1" id="KW-0812">Transmembrane</keyword>
<dbReference type="CDD" id="cd00093">
    <property type="entry name" value="HTH_XRE"/>
    <property type="match status" value="1"/>
</dbReference>
<dbReference type="InterPro" id="IPR001387">
    <property type="entry name" value="Cro/C1-type_HTH"/>
</dbReference>
<dbReference type="SMART" id="SM00530">
    <property type="entry name" value="HTH_XRE"/>
    <property type="match status" value="1"/>
</dbReference>
<dbReference type="GO" id="GO:0003677">
    <property type="term" value="F:DNA binding"/>
    <property type="evidence" value="ECO:0007669"/>
    <property type="project" value="InterPro"/>
</dbReference>
<evidence type="ECO:0000313" key="3">
    <source>
        <dbReference type="EMBL" id="AII87733.1"/>
    </source>
</evidence>
<dbReference type="Gene3D" id="1.10.260.40">
    <property type="entry name" value="lambda repressor-like DNA-binding domains"/>
    <property type="match status" value="1"/>
</dbReference>
<evidence type="ECO:0000313" key="4">
    <source>
        <dbReference type="Proteomes" id="UP000028680"/>
    </source>
</evidence>
<dbReference type="KEGG" id="ptp:RCA23_c22090"/>
<dbReference type="InterPro" id="IPR010982">
    <property type="entry name" value="Lambda_DNA-bd_dom_sf"/>
</dbReference>
<dbReference type="SUPFAM" id="SSF47413">
    <property type="entry name" value="lambda repressor-like DNA-binding domains"/>
    <property type="match status" value="1"/>
</dbReference>
<protein>
    <submittedName>
        <fullName evidence="3">Helix-turn-helix protein</fullName>
    </submittedName>
</protein>
<proteinExistence type="predicted"/>
<name>A0AAN0RK76_9RHOB</name>
<keyword evidence="1" id="KW-0472">Membrane</keyword>
<reference evidence="3 4" key="1">
    <citation type="journal article" date="2014" name="ISME J.">
        <title>Adaptation of an abundant Roseobacter RCA organism to pelagic systems revealed by genomic and transcriptomic analyses.</title>
        <authorList>
            <person name="Voget S."/>
            <person name="Wemheuer B."/>
            <person name="Brinkhoff T."/>
            <person name="Vollmers J."/>
            <person name="Dietrich S."/>
            <person name="Giebel H.A."/>
            <person name="Beardsley C."/>
            <person name="Sardemann C."/>
            <person name="Bakenhus I."/>
            <person name="Billerbeck S."/>
            <person name="Daniel R."/>
            <person name="Simon M."/>
        </authorList>
    </citation>
    <scope>NUCLEOTIDE SEQUENCE [LARGE SCALE GENOMIC DNA]</scope>
    <source>
        <strain evidence="3 4">RCA23</strain>
    </source>
</reference>
<dbReference type="Proteomes" id="UP000028680">
    <property type="component" value="Chromosome"/>
</dbReference>
<keyword evidence="4" id="KW-1185">Reference proteome</keyword>
<dbReference type="EMBL" id="CP003984">
    <property type="protein sequence ID" value="AII87733.1"/>
    <property type="molecule type" value="Genomic_DNA"/>
</dbReference>
<sequence>MTNMDKRARSDLFRHRLQQAMALSGETQSSLARKTGADRSTLSQILSGTTARLPNGQLVAQCAQNLGVSADWLLGLSDQPDSLPQILAQAMTMVDAPRALIDAQIFAWHQEAAGYKIRHVPAGLPDMVKIRPMLEWEYAPSLGHTIDLAIASAEDRLNWMHQAQSDYEIALPIHELQAFARAEGYYSGCPRHIRIEQLKHLARLAAQLYPVMRVSLFDARKIYSAPITIFGPLCAVIYLGQKYLVFRVPDRIQALSQHFDGLIREAEIGSRDLPAVIDGLLQELGAVAD</sequence>